<keyword evidence="9 13" id="KW-0269">Exonuclease</keyword>
<evidence type="ECO:0000256" key="1">
    <source>
        <dbReference type="ARBA" id="ARBA00004123"/>
    </source>
</evidence>
<evidence type="ECO:0000256" key="4">
    <source>
        <dbReference type="ARBA" id="ARBA00022722"/>
    </source>
</evidence>
<keyword evidence="18" id="KW-1185">Reference proteome</keyword>
<dbReference type="PIRSF" id="PIRSF037239">
    <property type="entry name" value="Exonuclease_Xrn2"/>
    <property type="match status" value="1"/>
</dbReference>
<dbReference type="GO" id="GO:0008270">
    <property type="term" value="F:zinc ion binding"/>
    <property type="evidence" value="ECO:0007669"/>
    <property type="project" value="UniProtKB-KW"/>
</dbReference>
<dbReference type="FunFam" id="3.40.50.12390:FF:000001">
    <property type="entry name" value="5'-3' exoribonuclease"/>
    <property type="match status" value="1"/>
</dbReference>
<dbReference type="GO" id="GO:0003723">
    <property type="term" value="F:RNA binding"/>
    <property type="evidence" value="ECO:0007669"/>
    <property type="project" value="TreeGrafter"/>
</dbReference>
<gene>
    <name evidence="17" type="ORF">TCNE_LOCUS11331</name>
</gene>
<dbReference type="FunFam" id="3.40.50.12390:FF:000003">
    <property type="entry name" value="5'-3' exoribonuclease"/>
    <property type="match status" value="1"/>
</dbReference>
<evidence type="ECO:0000256" key="11">
    <source>
        <dbReference type="ARBA" id="ARBA00053462"/>
    </source>
</evidence>
<dbReference type="InterPro" id="IPR017151">
    <property type="entry name" value="Xrn2/3/4"/>
</dbReference>
<dbReference type="WBParaSite" id="TCNE_0001133101-mRNA-1">
    <property type="protein sequence ID" value="TCNE_0001133101-mRNA-1"/>
    <property type="gene ID" value="TCNE_0001133101"/>
</dbReference>
<evidence type="ECO:0000256" key="10">
    <source>
        <dbReference type="ARBA" id="ARBA00023242"/>
    </source>
</evidence>
<dbReference type="Gene3D" id="1.25.40.1050">
    <property type="match status" value="1"/>
</dbReference>
<name>A0A183US61_TOXCA</name>
<comment type="similarity">
    <text evidence="2 13">Belongs to the 5'-3' exonuclease family. XRN2/RAT1 subfamily.</text>
</comment>
<keyword evidence="7 13" id="KW-0378">Hydrolase</keyword>
<dbReference type="PANTHER" id="PTHR12341">
    <property type="entry name" value="5'-&gt;3' EXORIBONUCLEASE"/>
    <property type="match status" value="1"/>
</dbReference>
<feature type="region of interest" description="Disordered" evidence="14">
    <location>
        <begin position="504"/>
        <end position="526"/>
    </location>
</feature>
<evidence type="ECO:0000313" key="17">
    <source>
        <dbReference type="EMBL" id="VDM42652.1"/>
    </source>
</evidence>
<evidence type="ECO:0000256" key="6">
    <source>
        <dbReference type="ARBA" id="ARBA00022771"/>
    </source>
</evidence>
<comment type="subcellular location">
    <subcellularLocation>
        <location evidence="1">Nucleus</location>
    </subcellularLocation>
</comment>
<accession>A0A183US61</accession>
<dbReference type="GO" id="GO:0004534">
    <property type="term" value="F:5'-3' RNA exonuclease activity"/>
    <property type="evidence" value="ECO:0007669"/>
    <property type="project" value="UniProtKB-UniRule"/>
</dbReference>
<keyword evidence="3 13" id="KW-0507">mRNA processing</keyword>
<evidence type="ECO:0000256" key="2">
    <source>
        <dbReference type="ARBA" id="ARBA00006994"/>
    </source>
</evidence>
<evidence type="ECO:0000256" key="12">
    <source>
        <dbReference type="ARBA" id="ARBA00064410"/>
    </source>
</evidence>
<dbReference type="Pfam" id="PF17846">
    <property type="entry name" value="XRN_M"/>
    <property type="match status" value="1"/>
</dbReference>
<evidence type="ECO:0000256" key="14">
    <source>
        <dbReference type="SAM" id="MobiDB-lite"/>
    </source>
</evidence>
<evidence type="ECO:0000256" key="9">
    <source>
        <dbReference type="ARBA" id="ARBA00022839"/>
    </source>
</evidence>
<dbReference type="PANTHER" id="PTHR12341:SF41">
    <property type="entry name" value="5'-3' EXORIBONUCLEASE 2"/>
    <property type="match status" value="1"/>
</dbReference>
<organism evidence="18 19">
    <name type="scientific">Toxocara canis</name>
    <name type="common">Canine roundworm</name>
    <dbReference type="NCBI Taxonomy" id="6265"/>
    <lineage>
        <taxon>Eukaryota</taxon>
        <taxon>Metazoa</taxon>
        <taxon>Ecdysozoa</taxon>
        <taxon>Nematoda</taxon>
        <taxon>Chromadorea</taxon>
        <taxon>Rhabditida</taxon>
        <taxon>Spirurina</taxon>
        <taxon>Ascaridomorpha</taxon>
        <taxon>Ascaridoidea</taxon>
        <taxon>Toxocaridae</taxon>
        <taxon>Toxocara</taxon>
    </lineage>
</organism>
<dbReference type="InterPro" id="IPR041412">
    <property type="entry name" value="Xrn1_helical"/>
</dbReference>
<evidence type="ECO:0000259" key="16">
    <source>
        <dbReference type="Pfam" id="PF17846"/>
    </source>
</evidence>
<evidence type="ECO:0000313" key="18">
    <source>
        <dbReference type="Proteomes" id="UP000050794"/>
    </source>
</evidence>
<dbReference type="FunFam" id="1.25.40.1050:FF:000002">
    <property type="entry name" value="5'-3' exoribonuclease"/>
    <property type="match status" value="1"/>
</dbReference>
<keyword evidence="4 13" id="KW-0540">Nuclease</keyword>
<dbReference type="InterPro" id="IPR027073">
    <property type="entry name" value="5_3_exoribonuclease"/>
</dbReference>
<evidence type="ECO:0000256" key="8">
    <source>
        <dbReference type="ARBA" id="ARBA00022833"/>
    </source>
</evidence>
<comment type="function">
    <text evidence="11 13">Possesses 5'-&gt;3' exoribonuclease activity. Plays a role in maintenance of steady-state concentration and turnover of microRNAs (miRNA) by degradation of mature miRNA. Degradation role is enhanced when in complex with paxt-1. Partially redundant to xrn-1 in miRNA guide strand degradation. Implicated in differential regulation of mRNAs such as let-7 by controlling the accumulation of mature miRNA. Positively regulates molting of the pharyngeal cuticle.</text>
</comment>
<keyword evidence="8" id="KW-0862">Zinc</keyword>
<proteinExistence type="inferred from homology"/>
<reference evidence="19" key="1">
    <citation type="submission" date="2016-06" db="UniProtKB">
        <authorList>
            <consortium name="WormBaseParasite"/>
        </authorList>
    </citation>
    <scope>IDENTIFICATION</scope>
</reference>
<dbReference type="CDD" id="cd18673">
    <property type="entry name" value="PIN_XRN1-2-like"/>
    <property type="match status" value="1"/>
</dbReference>
<sequence length="952" mass="110101">MGVPAFFRWLSRKYPSVIVNAVEEKPRDVDGNPIPVRTTEPNPNFQEFDNLYLDMNGIIHPCTHPENRPAPKSEDEMFALIFEYIDRIFAIVRPRRLLYMAIDGVAPRAKMNQQRSRRFRASKEAAEKLEQIAEVRNRLEREGYPLPPKKEEGEHFDSNCITPGTPFMARLADALRYYVHMRLNYDPGWANIEVILSDANAPGEGEHKIMDFIRRQRASPSHDPNTVHCLCGADADLIMLGLATHEPNFNIIREEFIPNQQRPCDLCGQYGHEVNDCQGLAQDEAAECEANPMQKETNFIFVRLPVLREYLEKELQMNNLPIPFDLERAIDDWVFMCFFVGNDFLPHLPSLEIRENAIDRLIRLYKDMVTRMGGYLTDQGDVHMGRVQKILSGLGEVEDEIFKTRQEKELQFRERNKAKRRRERAATTPAYIPSRGSLLAPLANGPVPLSGTDTRRLARDARIQALTALFYLTLKEPLFHTESSYELLPCFLCAMEYQSQSNRQSTAATTVQTGGPRKRKAEDLDSEEEEEVYDEVRLWEDGWKERYYKSKFEVDGNDIGFRRKVAWAYVEGLCWVLKYYYQGCASWDWYFPYHYAPFASDFDTVSQFVPDFSAPTEPFKPLEQLMAVFPAASKKHLPESWQNLMTDDDSPIIDFYPEDFQVDLNGKKYAWQGVALLPFVDEKRLLETLQTVYDKLDNFERERNSRGPDRIFVGPKHPFSKFLQQCYEGSGFVFKDDGSLIALDASFTNGMAGNVGVDPKVVKIGECYRSPIPLDSCPDIPSNRAIMAIYQDPQFEKSFKFPARRLPGAKEVPRTLKPDDWNQNEAYRPQVGFSRDVPRMRLSDVGHRMIAHEMAFQRGPGGFQLNERWHMEQRRFDRPAPYPQYPYSGGRRPYEGSLMNPNDYYGGEMLFPRNHSFHGFEEFRESRGYNRPPFRGHYSGGEGGGWMSRGRW</sequence>
<evidence type="ECO:0000256" key="5">
    <source>
        <dbReference type="ARBA" id="ARBA00022723"/>
    </source>
</evidence>
<dbReference type="AlphaFoldDB" id="A0A183US61"/>
<dbReference type="GO" id="GO:0005634">
    <property type="term" value="C:nucleus"/>
    <property type="evidence" value="ECO:0007669"/>
    <property type="project" value="UniProtKB-SubCell"/>
</dbReference>
<feature type="compositionally biased region" description="Polar residues" evidence="14">
    <location>
        <begin position="504"/>
        <end position="513"/>
    </location>
</feature>
<dbReference type="GO" id="GO:0000956">
    <property type="term" value="P:nuclear-transcribed mRNA catabolic process"/>
    <property type="evidence" value="ECO:0007669"/>
    <property type="project" value="TreeGrafter"/>
</dbReference>
<dbReference type="Proteomes" id="UP000050794">
    <property type="component" value="Unassembled WGS sequence"/>
</dbReference>
<dbReference type="InterPro" id="IPR004859">
    <property type="entry name" value="Xrn1_N"/>
</dbReference>
<keyword evidence="6" id="KW-0863">Zinc-finger</keyword>
<keyword evidence="5" id="KW-0479">Metal-binding</keyword>
<dbReference type="Gene3D" id="3.40.50.12390">
    <property type="match status" value="2"/>
</dbReference>
<evidence type="ECO:0000256" key="3">
    <source>
        <dbReference type="ARBA" id="ARBA00022664"/>
    </source>
</evidence>
<dbReference type="Pfam" id="PF03159">
    <property type="entry name" value="XRN_N"/>
    <property type="match status" value="1"/>
</dbReference>
<feature type="domain" description="Xrn1 helical" evidence="16">
    <location>
        <begin position="324"/>
        <end position="821"/>
    </location>
</feature>
<evidence type="ECO:0000259" key="15">
    <source>
        <dbReference type="Pfam" id="PF03159"/>
    </source>
</evidence>
<comment type="subunit">
    <text evidence="12">Interacts with paxt-1 (via N-terminus); the interaction is direct and results in stabilization of xrn-2 in the complex.</text>
</comment>
<evidence type="ECO:0000256" key="13">
    <source>
        <dbReference type="PIRNR" id="PIRNR037239"/>
    </source>
</evidence>
<dbReference type="GO" id="GO:0006397">
    <property type="term" value="P:mRNA processing"/>
    <property type="evidence" value="ECO:0007669"/>
    <property type="project" value="UniProtKB-UniRule"/>
</dbReference>
<feature type="domain" description="Xrn1 N-terminal" evidence="15">
    <location>
        <begin position="1"/>
        <end position="255"/>
    </location>
</feature>
<evidence type="ECO:0000256" key="7">
    <source>
        <dbReference type="ARBA" id="ARBA00022801"/>
    </source>
</evidence>
<protein>
    <recommendedName>
        <fullName evidence="13">5'-3' exoribonuclease</fullName>
        <ecNumber evidence="13">3.1.13.-</ecNumber>
    </recommendedName>
</protein>
<dbReference type="EMBL" id="UYWY01020821">
    <property type="protein sequence ID" value="VDM42652.1"/>
    <property type="molecule type" value="Genomic_DNA"/>
</dbReference>
<dbReference type="EC" id="3.1.13.-" evidence="13"/>
<keyword evidence="10" id="KW-0539">Nucleus</keyword>
<reference evidence="17 18" key="2">
    <citation type="submission" date="2018-11" db="EMBL/GenBank/DDBJ databases">
        <authorList>
            <consortium name="Pathogen Informatics"/>
        </authorList>
    </citation>
    <scope>NUCLEOTIDE SEQUENCE [LARGE SCALE GENOMIC DNA]</scope>
</reference>
<evidence type="ECO:0000313" key="19">
    <source>
        <dbReference type="WBParaSite" id="TCNE_0001133101-mRNA-1"/>
    </source>
</evidence>